<evidence type="ECO:0000313" key="3">
    <source>
        <dbReference type="Proteomes" id="UP000191110"/>
    </source>
</evidence>
<dbReference type="InterPro" id="IPR004435">
    <property type="entry name" value="MobB_dom"/>
</dbReference>
<dbReference type="GO" id="GO:0006777">
    <property type="term" value="P:Mo-molybdopterin cofactor biosynthetic process"/>
    <property type="evidence" value="ECO:0007669"/>
    <property type="project" value="InterPro"/>
</dbReference>
<dbReference type="PANTHER" id="PTHR40072">
    <property type="entry name" value="MOLYBDOPTERIN-GUANINE DINUCLEOTIDE BIOSYNTHESIS ADAPTER PROTEIN-RELATED"/>
    <property type="match status" value="1"/>
</dbReference>
<dbReference type="Gene3D" id="3.40.50.300">
    <property type="entry name" value="P-loop containing nucleotide triphosphate hydrolases"/>
    <property type="match status" value="1"/>
</dbReference>
<organism evidence="2 3">
    <name type="scientific">Solemya pervernicosa gill symbiont</name>
    <dbReference type="NCBI Taxonomy" id="642797"/>
    <lineage>
        <taxon>Bacteria</taxon>
        <taxon>Pseudomonadati</taxon>
        <taxon>Pseudomonadota</taxon>
        <taxon>Gammaproteobacteria</taxon>
        <taxon>sulfur-oxidizing symbionts</taxon>
    </lineage>
</organism>
<dbReference type="AlphaFoldDB" id="A0A1T2L6G5"/>
<dbReference type="OrthoDB" id="9804758at2"/>
<name>A0A1T2L6G5_9GAMM</name>
<accession>A0A1T2L6G5</accession>
<dbReference type="NCBIfam" id="TIGR00176">
    <property type="entry name" value="mobB"/>
    <property type="match status" value="1"/>
</dbReference>
<feature type="domain" description="Molybdopterin-guanine dinucleotide biosynthesis protein B (MobB)" evidence="1">
    <location>
        <begin position="6"/>
        <end position="140"/>
    </location>
</feature>
<dbReference type="GO" id="GO:0005525">
    <property type="term" value="F:GTP binding"/>
    <property type="evidence" value="ECO:0007669"/>
    <property type="project" value="InterPro"/>
</dbReference>
<dbReference type="InterPro" id="IPR052539">
    <property type="entry name" value="MGD_biosynthesis_adapter"/>
</dbReference>
<dbReference type="CDD" id="cd03116">
    <property type="entry name" value="MobB"/>
    <property type="match status" value="1"/>
</dbReference>
<dbReference type="Pfam" id="PF03205">
    <property type="entry name" value="MobB"/>
    <property type="match status" value="1"/>
</dbReference>
<sequence length="177" mass="19858">MKRPPVLGFAAFSGTGKTTLLKKIIPQLNDRGVRIALIKHAHHNFDIDTPGKDSYELRKAGAGQVLISSDKRSALITEKPQTEEPRLEDMIVQLDHMQTDLILVEGFRHLPFTKIELHRPSREKPLLAREDSSIIAIASDSPIASAPDLPHLDLNNSAEIAEFIYAWYTNQSNRTEQ</sequence>
<dbReference type="EMBL" id="MPRL01000020">
    <property type="protein sequence ID" value="OOZ40640.1"/>
    <property type="molecule type" value="Genomic_DNA"/>
</dbReference>
<proteinExistence type="predicted"/>
<dbReference type="SUPFAM" id="SSF52540">
    <property type="entry name" value="P-loop containing nucleoside triphosphate hydrolases"/>
    <property type="match status" value="1"/>
</dbReference>
<protein>
    <submittedName>
        <fullName evidence="2">Molybdopterin-guanine dinucleotide biosynthesis protein B</fullName>
    </submittedName>
</protein>
<dbReference type="FunFam" id="3.40.50.300:FF:000920">
    <property type="entry name" value="Molybdopterin-guanine dinucleotide biosynthesis protein B"/>
    <property type="match status" value="1"/>
</dbReference>
<gene>
    <name evidence="2" type="ORF">BOW53_06850</name>
</gene>
<dbReference type="InterPro" id="IPR027417">
    <property type="entry name" value="P-loop_NTPase"/>
</dbReference>
<comment type="caution">
    <text evidence="2">The sequence shown here is derived from an EMBL/GenBank/DDBJ whole genome shotgun (WGS) entry which is preliminary data.</text>
</comment>
<keyword evidence="3" id="KW-1185">Reference proteome</keyword>
<evidence type="ECO:0000259" key="1">
    <source>
        <dbReference type="Pfam" id="PF03205"/>
    </source>
</evidence>
<dbReference type="NCBIfam" id="NF008021">
    <property type="entry name" value="PRK10751.1"/>
    <property type="match status" value="1"/>
</dbReference>
<reference evidence="2 3" key="1">
    <citation type="submission" date="2016-11" db="EMBL/GenBank/DDBJ databases">
        <title>Mixed transmission modes and dynamic genome evolution in an obligate animal-bacterial symbiosis.</title>
        <authorList>
            <person name="Russell S.L."/>
            <person name="Corbett-Detig R.B."/>
            <person name="Cavanaugh C.M."/>
        </authorList>
    </citation>
    <scope>NUCLEOTIDE SEQUENCE [LARGE SCALE GENOMIC DNA]</scope>
    <source>
        <strain evidence="2">Sveles-Q1</strain>
    </source>
</reference>
<dbReference type="PANTHER" id="PTHR40072:SF1">
    <property type="entry name" value="MOLYBDOPTERIN-GUANINE DINUCLEOTIDE BIOSYNTHESIS ADAPTER PROTEIN"/>
    <property type="match status" value="1"/>
</dbReference>
<dbReference type="RefSeq" id="WP_078483343.1">
    <property type="nucleotide sequence ID" value="NZ_MPRL01000020.1"/>
</dbReference>
<evidence type="ECO:0000313" key="2">
    <source>
        <dbReference type="EMBL" id="OOZ40640.1"/>
    </source>
</evidence>
<dbReference type="Proteomes" id="UP000191110">
    <property type="component" value="Unassembled WGS sequence"/>
</dbReference>